<dbReference type="AlphaFoldDB" id="A0A7S4HJR3"/>
<sequence>MATLASLQHGKAEAPIKCIFTTLQDMQAQTRTAFGESTSKHRGNLWAVLLRPPLQGLGQGNGAGPQLWAVMSIPILEALRECGFGAKFHLAATNTEFHLVGFAFVDDTNQIKVTASNGITIADVRERAQAGLYGFVGSICARGRDMQPGKMGCYLLDFRWMGKTWEYVAKDEYSLAPLHVKDPIGQKVTLTRQTPLMPFRSWEHGSTTTRPWLNN</sequence>
<dbReference type="EMBL" id="HBKQ01001058">
    <property type="protein sequence ID" value="CAE2201066.1"/>
    <property type="molecule type" value="Transcribed_RNA"/>
</dbReference>
<name>A0A7S4HJR3_9STRA</name>
<accession>A0A7S4HJR3</accession>
<protein>
    <submittedName>
        <fullName evidence="1">Uncharacterized protein</fullName>
    </submittedName>
</protein>
<evidence type="ECO:0000313" key="1">
    <source>
        <dbReference type="EMBL" id="CAE2201066.1"/>
    </source>
</evidence>
<reference evidence="1" key="1">
    <citation type="submission" date="2021-01" db="EMBL/GenBank/DDBJ databases">
        <authorList>
            <person name="Corre E."/>
            <person name="Pelletier E."/>
            <person name="Niang G."/>
            <person name="Scheremetjew M."/>
            <person name="Finn R."/>
            <person name="Kale V."/>
            <person name="Holt S."/>
            <person name="Cochrane G."/>
            <person name="Meng A."/>
            <person name="Brown T."/>
            <person name="Cohen L."/>
        </authorList>
    </citation>
    <scope>NUCLEOTIDE SEQUENCE</scope>
    <source>
        <strain evidence="1">Isolate 1302-5</strain>
    </source>
</reference>
<proteinExistence type="predicted"/>
<organism evidence="1">
    <name type="scientific">Odontella aurita</name>
    <dbReference type="NCBI Taxonomy" id="265563"/>
    <lineage>
        <taxon>Eukaryota</taxon>
        <taxon>Sar</taxon>
        <taxon>Stramenopiles</taxon>
        <taxon>Ochrophyta</taxon>
        <taxon>Bacillariophyta</taxon>
        <taxon>Mediophyceae</taxon>
        <taxon>Biddulphiophycidae</taxon>
        <taxon>Eupodiscales</taxon>
        <taxon>Odontellaceae</taxon>
        <taxon>Odontella</taxon>
    </lineage>
</organism>
<gene>
    <name evidence="1" type="ORF">OAUR00152_LOCUS740</name>
</gene>